<comment type="caution">
    <text evidence="3">The sequence shown here is derived from an EMBL/GenBank/DDBJ whole genome shotgun (WGS) entry which is preliminary data.</text>
</comment>
<dbReference type="Proteomes" id="UP000060487">
    <property type="component" value="Unassembled WGS sequence"/>
</dbReference>
<dbReference type="RefSeq" id="WP_085050591.1">
    <property type="nucleotide sequence ID" value="NZ_LNQR01000001.1"/>
</dbReference>
<evidence type="ECO:0000313" key="4">
    <source>
        <dbReference type="Proteomes" id="UP000060487"/>
    </source>
</evidence>
<name>A0ABR5SJW0_9BACT</name>
<protein>
    <submittedName>
        <fullName evidence="3">2-oxoacid:ferredoxin oxidoreductase subunit gamma</fullName>
        <ecNumber evidence="3">1.2.7.1</ecNumber>
    </submittedName>
</protein>
<dbReference type="Pfam" id="PF01558">
    <property type="entry name" value="POR"/>
    <property type="match status" value="1"/>
</dbReference>
<sequence>MEKRILIGGSGGQGILFMGKVIASAAMLDGKNVTWFPSYGAEMRCGTANCAVVISDEPIGSPVFSSADILVVFTEASLQKFTPRLNKDGYLLYDSSLITHDSSIHNGAIGINVTALARELGNTKAANMIMLGAAAAITGLLAKEDLFSAIESDMSECMLKALSINKRAILKGYEIVENQENSYFRHRVCT</sequence>
<dbReference type="Gene3D" id="3.40.920.10">
    <property type="entry name" value="Pyruvate-ferredoxin oxidoreductase, PFOR, domain III"/>
    <property type="match status" value="1"/>
</dbReference>
<dbReference type="EC" id="1.2.7.1" evidence="3"/>
<dbReference type="GO" id="GO:0019164">
    <property type="term" value="F:pyruvate synthase activity"/>
    <property type="evidence" value="ECO:0007669"/>
    <property type="project" value="UniProtKB-EC"/>
</dbReference>
<dbReference type="PANTHER" id="PTHR42730">
    <property type="entry name" value="2-OXOGLUTARATE SYNTHASE SUBUNIT KORC"/>
    <property type="match status" value="1"/>
</dbReference>
<organism evidence="3 4">
    <name type="scientific">Candidatus Magnetominusculus xianensis</name>
    <dbReference type="NCBI Taxonomy" id="1748249"/>
    <lineage>
        <taxon>Bacteria</taxon>
        <taxon>Pseudomonadati</taxon>
        <taxon>Nitrospirota</taxon>
        <taxon>Nitrospiria</taxon>
        <taxon>Nitrospirales</taxon>
        <taxon>Nitrospiraceae</taxon>
        <taxon>Candidatus Magnetominusculus</taxon>
    </lineage>
</organism>
<dbReference type="InterPro" id="IPR002869">
    <property type="entry name" value="Pyrv_flavodox_OxRed_cen"/>
</dbReference>
<dbReference type="EMBL" id="LNQR01000001">
    <property type="protein sequence ID" value="KWT95125.1"/>
    <property type="molecule type" value="Genomic_DNA"/>
</dbReference>
<feature type="domain" description="Pyruvate/ketoisovalerate oxidoreductase catalytic" evidence="2">
    <location>
        <begin position="11"/>
        <end position="174"/>
    </location>
</feature>
<reference evidence="3 4" key="1">
    <citation type="submission" date="2015-11" db="EMBL/GenBank/DDBJ databases">
        <authorList>
            <person name="Lin W."/>
        </authorList>
    </citation>
    <scope>NUCLEOTIDE SEQUENCE [LARGE SCALE GENOMIC DNA]</scope>
    <source>
        <strain evidence="3 4">HCH-1</strain>
    </source>
</reference>
<gene>
    <name evidence="3" type="ORF">ASN18_0053</name>
</gene>
<evidence type="ECO:0000313" key="3">
    <source>
        <dbReference type="EMBL" id="KWT95125.1"/>
    </source>
</evidence>
<proteinExistence type="predicted"/>
<keyword evidence="4" id="KW-1185">Reference proteome</keyword>
<keyword evidence="1 3" id="KW-0560">Oxidoreductase</keyword>
<dbReference type="InterPro" id="IPR052554">
    <property type="entry name" value="2-oxoglutarate_synth_KorC"/>
</dbReference>
<dbReference type="InterPro" id="IPR019752">
    <property type="entry name" value="Pyrv/ketoisovalerate_OxRed_cat"/>
</dbReference>
<dbReference type="PANTHER" id="PTHR42730:SF1">
    <property type="entry name" value="2-OXOGLUTARATE SYNTHASE SUBUNIT KORC"/>
    <property type="match status" value="1"/>
</dbReference>
<accession>A0ABR5SJW0</accession>
<evidence type="ECO:0000259" key="2">
    <source>
        <dbReference type="Pfam" id="PF01558"/>
    </source>
</evidence>
<dbReference type="SUPFAM" id="SSF53323">
    <property type="entry name" value="Pyruvate-ferredoxin oxidoreductase, PFOR, domain III"/>
    <property type="match status" value="1"/>
</dbReference>
<evidence type="ECO:0000256" key="1">
    <source>
        <dbReference type="ARBA" id="ARBA00023002"/>
    </source>
</evidence>